<evidence type="ECO:0000313" key="2">
    <source>
        <dbReference type="Proteomes" id="UP000887565"/>
    </source>
</evidence>
<name>A0A915JP58_ROMCU</name>
<proteinExistence type="predicted"/>
<organism evidence="2 3">
    <name type="scientific">Romanomermis culicivorax</name>
    <name type="common">Nematode worm</name>
    <dbReference type="NCBI Taxonomy" id="13658"/>
    <lineage>
        <taxon>Eukaryota</taxon>
        <taxon>Metazoa</taxon>
        <taxon>Ecdysozoa</taxon>
        <taxon>Nematoda</taxon>
        <taxon>Enoplea</taxon>
        <taxon>Dorylaimia</taxon>
        <taxon>Mermithida</taxon>
        <taxon>Mermithoidea</taxon>
        <taxon>Mermithidae</taxon>
        <taxon>Romanomermis</taxon>
    </lineage>
</organism>
<dbReference type="AlphaFoldDB" id="A0A915JP58"/>
<dbReference type="Proteomes" id="UP000887565">
    <property type="component" value="Unplaced"/>
</dbReference>
<accession>A0A915JP58</accession>
<evidence type="ECO:0000313" key="3">
    <source>
        <dbReference type="WBParaSite" id="nRc.2.0.1.t27872-RA"/>
    </source>
</evidence>
<evidence type="ECO:0000256" key="1">
    <source>
        <dbReference type="SAM" id="MobiDB-lite"/>
    </source>
</evidence>
<reference evidence="3" key="1">
    <citation type="submission" date="2022-11" db="UniProtKB">
        <authorList>
            <consortium name="WormBaseParasite"/>
        </authorList>
    </citation>
    <scope>IDENTIFICATION</scope>
</reference>
<feature type="region of interest" description="Disordered" evidence="1">
    <location>
        <begin position="64"/>
        <end position="91"/>
    </location>
</feature>
<dbReference type="WBParaSite" id="nRc.2.0.1.t27872-RA">
    <property type="protein sequence ID" value="nRc.2.0.1.t27872-RA"/>
    <property type="gene ID" value="nRc.2.0.1.g27872"/>
</dbReference>
<keyword evidence="2" id="KW-1185">Reference proteome</keyword>
<sequence>MYADDDAKDNIKLGMEAIFIMFISALRAPCEAYSFFNDDRRGCMGVSLLGGGIRPLQDMVEKPAGAAMPEGGSEGSCGGSSGGGGRDGGGGGVLYIVFYNKIK</sequence>
<protein>
    <submittedName>
        <fullName evidence="3">Uncharacterized protein</fullName>
    </submittedName>
</protein>
<feature type="compositionally biased region" description="Gly residues" evidence="1">
    <location>
        <begin position="72"/>
        <end position="91"/>
    </location>
</feature>